<protein>
    <submittedName>
        <fullName evidence="1">Uncharacterized protein</fullName>
    </submittedName>
</protein>
<keyword evidence="2" id="KW-1185">Reference proteome</keyword>
<dbReference type="KEGG" id="lao:AOX59_04145"/>
<dbReference type="EMBL" id="CP013862">
    <property type="protein sequence ID" value="ALX47864.1"/>
    <property type="molecule type" value="Genomic_DNA"/>
</dbReference>
<proteinExistence type="predicted"/>
<name>A0A0U4DR98_9BACI</name>
<dbReference type="RefSeq" id="WP_068442246.1">
    <property type="nucleotide sequence ID" value="NZ_CP013862.1"/>
</dbReference>
<gene>
    <name evidence="1" type="ORF">AOX59_04145</name>
</gene>
<dbReference type="AlphaFoldDB" id="A0A0U4DR98"/>
<accession>A0A0U4DR98</accession>
<sequence length="133" mass="16425">MKSELDQRLKQINWKKAEYFKWKFDIRYDQRREKKSEEELIHYTQVKTMNSFYDWEKTAEYKALLQLYMEIRSTHDFEEIYNLVAKRAKEKGEDKDVKLFLKLQDEIKGNRKIVNEIFNKQDDDEVEDDDLEI</sequence>
<evidence type="ECO:0000313" key="2">
    <source>
        <dbReference type="Proteomes" id="UP000050331"/>
    </source>
</evidence>
<dbReference type="Proteomes" id="UP000050331">
    <property type="component" value="Chromosome"/>
</dbReference>
<evidence type="ECO:0000313" key="1">
    <source>
        <dbReference type="EMBL" id="ALX47864.1"/>
    </source>
</evidence>
<dbReference type="OrthoDB" id="2697242at2"/>
<reference evidence="1 2" key="1">
    <citation type="submission" date="2016-01" db="EMBL/GenBank/DDBJ databases">
        <title>Complete genome sequence of strain Lentibacillus amyloliquefaciens LAM0015T isolated from saline sediment.</title>
        <authorList>
            <person name="Wang J.-L."/>
            <person name="He M.-X."/>
        </authorList>
    </citation>
    <scope>NUCLEOTIDE SEQUENCE [LARGE SCALE GENOMIC DNA]</scope>
    <source>
        <strain evidence="1 2">LAM0015</strain>
    </source>
</reference>
<organism evidence="1 2">
    <name type="scientific">Lentibacillus amyloliquefaciens</name>
    <dbReference type="NCBI Taxonomy" id="1472767"/>
    <lineage>
        <taxon>Bacteria</taxon>
        <taxon>Bacillati</taxon>
        <taxon>Bacillota</taxon>
        <taxon>Bacilli</taxon>
        <taxon>Bacillales</taxon>
        <taxon>Bacillaceae</taxon>
        <taxon>Lentibacillus</taxon>
    </lineage>
</organism>
<dbReference type="STRING" id="1472767.AOX59_04145"/>